<dbReference type="PROSITE" id="PS00012">
    <property type="entry name" value="PHOSPHOPANTETHEINE"/>
    <property type="match status" value="1"/>
</dbReference>
<dbReference type="InterPro" id="IPR045851">
    <property type="entry name" value="AMP-bd_C_sf"/>
</dbReference>
<evidence type="ECO:0000313" key="4">
    <source>
        <dbReference type="EMBL" id="KAF0709715.1"/>
    </source>
</evidence>
<dbReference type="PANTHER" id="PTHR45398:SF1">
    <property type="entry name" value="ENZYME, PUTATIVE (JCVI)-RELATED"/>
    <property type="match status" value="1"/>
</dbReference>
<dbReference type="InterPro" id="IPR000873">
    <property type="entry name" value="AMP-dep_synth/lig_dom"/>
</dbReference>
<dbReference type="EMBL" id="VJMH01002209">
    <property type="protein sequence ID" value="KAF0709715.1"/>
    <property type="molecule type" value="Genomic_DNA"/>
</dbReference>
<dbReference type="PROSITE" id="PS00455">
    <property type="entry name" value="AMP_BINDING"/>
    <property type="match status" value="1"/>
</dbReference>
<proteinExistence type="predicted"/>
<dbReference type="Pfam" id="PF00668">
    <property type="entry name" value="Condensation"/>
    <property type="match status" value="2"/>
</dbReference>
<dbReference type="PANTHER" id="PTHR45398">
    <property type="match status" value="1"/>
</dbReference>
<evidence type="ECO:0000256" key="2">
    <source>
        <dbReference type="ARBA" id="ARBA00022553"/>
    </source>
</evidence>
<dbReference type="OrthoDB" id="75981at2759"/>
<gene>
    <name evidence="4" type="ORF">As57867_005771</name>
</gene>
<dbReference type="InterPro" id="IPR023213">
    <property type="entry name" value="CAT-like_dom_sf"/>
</dbReference>
<organism evidence="4">
    <name type="scientific">Aphanomyces stellatus</name>
    <dbReference type="NCBI Taxonomy" id="120398"/>
    <lineage>
        <taxon>Eukaryota</taxon>
        <taxon>Sar</taxon>
        <taxon>Stramenopiles</taxon>
        <taxon>Oomycota</taxon>
        <taxon>Saprolegniomycetes</taxon>
        <taxon>Saprolegniales</taxon>
        <taxon>Verrucalvaceae</taxon>
        <taxon>Aphanomyces</taxon>
    </lineage>
</organism>
<accession>A0A6A4ZEH1</accession>
<dbReference type="InterPro" id="IPR006162">
    <property type="entry name" value="Ppantetheine_attach_site"/>
</dbReference>
<dbReference type="Gene3D" id="3.30.300.30">
    <property type="match status" value="2"/>
</dbReference>
<dbReference type="InterPro" id="IPR036736">
    <property type="entry name" value="ACP-like_sf"/>
</dbReference>
<evidence type="ECO:0000259" key="3">
    <source>
        <dbReference type="PROSITE" id="PS50075"/>
    </source>
</evidence>
<dbReference type="GO" id="GO:0003824">
    <property type="term" value="F:catalytic activity"/>
    <property type="evidence" value="ECO:0007669"/>
    <property type="project" value="InterPro"/>
</dbReference>
<dbReference type="SUPFAM" id="SSF56801">
    <property type="entry name" value="Acetyl-CoA synthetase-like"/>
    <property type="match status" value="2"/>
</dbReference>
<dbReference type="Gene3D" id="3.30.559.30">
    <property type="entry name" value="Nonribosomal peptide synthetase, condensation domain"/>
    <property type="match status" value="2"/>
</dbReference>
<dbReference type="SUPFAM" id="SSF47336">
    <property type="entry name" value="ACP-like"/>
    <property type="match status" value="1"/>
</dbReference>
<dbReference type="SUPFAM" id="SSF52777">
    <property type="entry name" value="CoA-dependent acyltransferases"/>
    <property type="match status" value="4"/>
</dbReference>
<feature type="non-terminal residue" evidence="4">
    <location>
        <position position="1621"/>
    </location>
</feature>
<evidence type="ECO:0000256" key="1">
    <source>
        <dbReference type="ARBA" id="ARBA00022450"/>
    </source>
</evidence>
<dbReference type="InterPro" id="IPR001242">
    <property type="entry name" value="Condensation_dom"/>
</dbReference>
<keyword evidence="1" id="KW-0596">Phosphopantetheine</keyword>
<feature type="domain" description="Carrier" evidence="3">
    <location>
        <begin position="208"/>
        <end position="284"/>
    </location>
</feature>
<protein>
    <recommendedName>
        <fullName evidence="3">Carrier domain-containing protein</fullName>
    </recommendedName>
</protein>
<name>A0A6A4ZEH1_9STRA</name>
<dbReference type="Gene3D" id="3.30.559.10">
    <property type="entry name" value="Chloramphenicol acetyltransferase-like domain"/>
    <property type="match status" value="2"/>
</dbReference>
<dbReference type="Pfam" id="PF00501">
    <property type="entry name" value="AMP-binding"/>
    <property type="match status" value="2"/>
</dbReference>
<keyword evidence="2" id="KW-0597">Phosphoprotein</keyword>
<dbReference type="InterPro" id="IPR020845">
    <property type="entry name" value="AMP-binding_CS"/>
</dbReference>
<dbReference type="InterPro" id="IPR025110">
    <property type="entry name" value="AMP-bd_C"/>
</dbReference>
<reference evidence="4" key="1">
    <citation type="submission" date="2019-06" db="EMBL/GenBank/DDBJ databases">
        <title>Genomics analysis of Aphanomyces spp. identifies a new class of oomycete effector associated with host adaptation.</title>
        <authorList>
            <person name="Gaulin E."/>
        </authorList>
    </citation>
    <scope>NUCLEOTIDE SEQUENCE</scope>
    <source>
        <strain evidence="4">CBS 578.67</strain>
    </source>
</reference>
<dbReference type="InterPro" id="IPR042099">
    <property type="entry name" value="ANL_N_sf"/>
</dbReference>
<dbReference type="PROSITE" id="PS50075">
    <property type="entry name" value="CARRIER"/>
    <property type="match status" value="1"/>
</dbReference>
<dbReference type="InterPro" id="IPR009081">
    <property type="entry name" value="PP-bd_ACP"/>
</dbReference>
<comment type="caution">
    <text evidence="4">The sequence shown here is derived from an EMBL/GenBank/DDBJ whole genome shotgun (WGS) entry which is preliminary data.</text>
</comment>
<dbReference type="Pfam" id="PF00550">
    <property type="entry name" value="PP-binding"/>
    <property type="match status" value="1"/>
</dbReference>
<sequence>MPSSLKDLWCPHVTLINTYGPSECAIQTHINILSIDEAVTLGTTIGNMNCYILDNDQRPVPIGVVGEIYLGGIGVSPGYINLPDETSYRFVQDHIAGTQDNMFRTGRNDTQVKLKGYRIELDEVAEAIMQHPSVTSAAALVKDKSHLVGYFSPVNVNVEELQQIVSDHLPVYMVPAVWVALETMPQNSNGKIDKKALAELDVVVEVSALETETEKQMAAIWADVLNVDVNEIGRRTSFISVGGDSISAIRLVARAKQIGLGLTSANVMKYGTLEMMCRMAKRVNIQTSTSNVVVMGEFPLTPIQCENFEHSWKNPNFWNLSMTLKPRRELTFEELSKAMVRLVEHHDVLRTRFVGIVDANCSQYILDPYSIGSPNVEFVKIGTFDHLEEAAMAKERSLNLVDGPVYAVTVFITNDNIQYLQFSVHHAIMDLVSWRILLDDLQTALKNEEFDPKTTSFKEWSIQMTEQSQVWDPTPWDHYIGVDIEPPTIPSNTNISCTTVLEASTTMQLDAANMKYGTNIQELALAALTGSFCDLHAPLSGDSKELLLTMEGHGREPWNSSLDVSSTIGWFTSEYPVKFTATNDLSKLLKQVKQKIRGVPDKGLSYGAIKYLAPIDQRNKNIKTHRQHNISFNYSGRFQEVNSERSLFDPVECINIPQKNDDEVDITPGNLMLSHGDSGLVLNMSVPDWMFTQEGLTKWATLWCEWMRRIVAHCLSINTVGGRTLSDLPLLKSSSIVEDVEFELMTTLNMPPSMFEDIYPLTPLQAGILLAMVRDPSEYVTQSVFDIRGAFDFNRLKTCWRKLAAEVPVLRTVFASTVHGMYQAVTRDDFSEWNMLSEIWSCDELEDLTLNVSIEERTRGFTLASKTFQRFTGATLSDGRVRVIWTQHHSLLDGWSSPLLWDKFLAIAYDEEYEPSVVSFKDHVAWLAEQDPESSRVFWNATLANSDKTLLLTLPKPDPQQLIKRGKYELITNTIPLPGMKQLCRNLGVTSNSVFRAAWAIILQQYTRSDYVMFGAVTSGRDTDLDGIDKIIGMLINTVPVQIHVSKSGLIRDLLVEVHGVCADIVQHSHCSLVEVKRWANIPNDTELFNSIFVYQNFPQVNIDAAVMERPFTFDFQGGSEYMDSTFGVTIGEVDDDFYISFSYNCTVVDEMVMKYLVERYYAVLSKLPFSLNDPISALDVPEKNERILYEENCFGTQKPLPFDLLHHAFEEHALTNPAARAVEYEDVWLSYGELNAEASALASELAALGVGVGSRVAVIMGRCLEFPIGMLAALKVGTAIIPLDASFPANRMSFVLADAKAQAIISTSSNSSKINEMALDIPVIYATSSYLATSDVSFEPSAKNMATRNDEAFIVYTSGSTGKPKGVPVLHVGAVNVMFERAHEMGFVKGSRVMQFLSLGFDGCQEEVWKTLSHGGTLVFRGDNVFETLRKVDVLSCTPTGLGLFGNPAQFPNLKFVVVGGEAMPSSLKDLWCPHVTLINTYGPSECAIQTHINILSIDEAVTLGTTIGNMNCYILDNDQRPVPIGVVGEIYLGGIGVSPGYINLPDETSYRFVQDHIAGTQDNMFRTGRNDTQVKLKGYRIELDEVAEAIMQHPSVTSAAALVKDKSHLVGYFSPVNVN</sequence>
<dbReference type="Pfam" id="PF13193">
    <property type="entry name" value="AMP-binding_C"/>
    <property type="match status" value="1"/>
</dbReference>
<dbReference type="Gene3D" id="3.40.50.12780">
    <property type="entry name" value="N-terminal domain of ligase-like"/>
    <property type="match status" value="2"/>
</dbReference>
<dbReference type="Gene3D" id="1.10.1200.10">
    <property type="entry name" value="ACP-like"/>
    <property type="match status" value="1"/>
</dbReference>